<dbReference type="GO" id="GO:0005886">
    <property type="term" value="C:plasma membrane"/>
    <property type="evidence" value="ECO:0007669"/>
    <property type="project" value="UniProtKB-SubCell"/>
</dbReference>
<evidence type="ECO:0000256" key="3">
    <source>
        <dbReference type="ARBA" id="ARBA00022692"/>
    </source>
</evidence>
<keyword evidence="4 6" id="KW-1133">Transmembrane helix</keyword>
<feature type="domain" description="ABC transmembrane type-1" evidence="7">
    <location>
        <begin position="15"/>
        <end position="197"/>
    </location>
</feature>
<protein>
    <submittedName>
        <fullName evidence="8">ABC transporter permease</fullName>
    </submittedName>
</protein>
<dbReference type="GO" id="GO:0055085">
    <property type="term" value="P:transmembrane transport"/>
    <property type="evidence" value="ECO:0007669"/>
    <property type="project" value="InterPro"/>
</dbReference>
<dbReference type="OrthoDB" id="3233284at2"/>
<sequence>MNWVINNLGLIWSLTLDHVALAVPPIILGFIISIPIGWVANRFHASRGVLLTISGLLYTVPSLPLFIALPAILGTGILDPINVVVGLTIYAVALMVRSVADALAAVDAGVRQAATAMGYSAWQRFWRVEFPLAGPVLLAGLRVVSVSTVSLVSIGSVIGVSSLGYLFLNGLQRNIIEEVASGIVATLLIAVVFDLLLVLAGRVLLPWAKADPTAKRAWRKTVETAIAGASAGGSVVDDPAVSDPSMAGR</sequence>
<evidence type="ECO:0000256" key="2">
    <source>
        <dbReference type="ARBA" id="ARBA00022448"/>
    </source>
</evidence>
<dbReference type="Gene3D" id="1.10.3720.10">
    <property type="entry name" value="MetI-like"/>
    <property type="match status" value="1"/>
</dbReference>
<organism evidence="8 9">
    <name type="scientific">Subtercola boreus</name>
    <dbReference type="NCBI Taxonomy" id="120213"/>
    <lineage>
        <taxon>Bacteria</taxon>
        <taxon>Bacillati</taxon>
        <taxon>Actinomycetota</taxon>
        <taxon>Actinomycetes</taxon>
        <taxon>Micrococcales</taxon>
        <taxon>Microbacteriaceae</taxon>
        <taxon>Subtercola</taxon>
    </lineage>
</organism>
<dbReference type="EMBL" id="NBXA01000014">
    <property type="protein sequence ID" value="RFA14303.1"/>
    <property type="molecule type" value="Genomic_DNA"/>
</dbReference>
<evidence type="ECO:0000256" key="4">
    <source>
        <dbReference type="ARBA" id="ARBA00022989"/>
    </source>
</evidence>
<dbReference type="Pfam" id="PF00528">
    <property type="entry name" value="BPD_transp_1"/>
    <property type="match status" value="1"/>
</dbReference>
<evidence type="ECO:0000256" key="6">
    <source>
        <dbReference type="RuleBase" id="RU363032"/>
    </source>
</evidence>
<dbReference type="SUPFAM" id="SSF161098">
    <property type="entry name" value="MetI-like"/>
    <property type="match status" value="1"/>
</dbReference>
<evidence type="ECO:0000313" key="9">
    <source>
        <dbReference type="Proteomes" id="UP000256709"/>
    </source>
</evidence>
<feature type="transmembrane region" description="Helical" evidence="6">
    <location>
        <begin position="150"/>
        <end position="168"/>
    </location>
</feature>
<dbReference type="GO" id="GO:0031460">
    <property type="term" value="P:glycine betaine transport"/>
    <property type="evidence" value="ECO:0007669"/>
    <property type="project" value="TreeGrafter"/>
</dbReference>
<keyword evidence="5 6" id="KW-0472">Membrane</keyword>
<evidence type="ECO:0000256" key="1">
    <source>
        <dbReference type="ARBA" id="ARBA00004141"/>
    </source>
</evidence>
<accession>A0A3E0VYC0</accession>
<feature type="transmembrane region" description="Helical" evidence="6">
    <location>
        <begin position="48"/>
        <end position="69"/>
    </location>
</feature>
<keyword evidence="2 6" id="KW-0813">Transport</keyword>
<feature type="transmembrane region" description="Helical" evidence="6">
    <location>
        <begin position="81"/>
        <end position="104"/>
    </location>
</feature>
<dbReference type="RefSeq" id="WP_116282502.1">
    <property type="nucleotide sequence ID" value="NZ_NBXA01000014.1"/>
</dbReference>
<dbReference type="InterPro" id="IPR000515">
    <property type="entry name" value="MetI-like"/>
</dbReference>
<dbReference type="Proteomes" id="UP000256709">
    <property type="component" value="Unassembled WGS sequence"/>
</dbReference>
<comment type="similarity">
    <text evidence="6">Belongs to the binding-protein-dependent transport system permease family.</text>
</comment>
<evidence type="ECO:0000313" key="8">
    <source>
        <dbReference type="EMBL" id="RFA14303.1"/>
    </source>
</evidence>
<comment type="caution">
    <text evidence="8">The sequence shown here is derived from an EMBL/GenBank/DDBJ whole genome shotgun (WGS) entry which is preliminary data.</text>
</comment>
<evidence type="ECO:0000259" key="7">
    <source>
        <dbReference type="PROSITE" id="PS50928"/>
    </source>
</evidence>
<comment type="subcellular location">
    <subcellularLocation>
        <location evidence="6">Cell membrane</location>
        <topology evidence="6">Multi-pass membrane protein</topology>
    </subcellularLocation>
    <subcellularLocation>
        <location evidence="1">Membrane</location>
        <topology evidence="1">Multi-pass membrane protein</topology>
    </subcellularLocation>
</comment>
<dbReference type="InterPro" id="IPR035906">
    <property type="entry name" value="MetI-like_sf"/>
</dbReference>
<keyword evidence="3 6" id="KW-0812">Transmembrane</keyword>
<name>A0A3E0VYC0_9MICO</name>
<gene>
    <name evidence="8" type="ORF">B7R21_06890</name>
</gene>
<dbReference type="InterPro" id="IPR051204">
    <property type="entry name" value="ABC_transp_perm/SBD"/>
</dbReference>
<dbReference type="PANTHER" id="PTHR30177">
    <property type="entry name" value="GLYCINE BETAINE/L-PROLINE TRANSPORT SYSTEM PERMEASE PROTEIN PROW"/>
    <property type="match status" value="1"/>
</dbReference>
<reference evidence="8 9" key="1">
    <citation type="submission" date="2017-04" db="EMBL/GenBank/DDBJ databases">
        <title>Comparative genome analysis of Subtercola boreus.</title>
        <authorList>
            <person name="Cho Y.-J."/>
            <person name="Cho A."/>
            <person name="Kim O.-S."/>
            <person name="Lee J.-I."/>
        </authorList>
    </citation>
    <scope>NUCLEOTIDE SEQUENCE [LARGE SCALE GENOMIC DNA]</scope>
    <source>
        <strain evidence="8 9">P27444</strain>
    </source>
</reference>
<dbReference type="AlphaFoldDB" id="A0A3E0VYC0"/>
<feature type="transmembrane region" description="Helical" evidence="6">
    <location>
        <begin position="20"/>
        <end position="41"/>
    </location>
</feature>
<dbReference type="CDD" id="cd06261">
    <property type="entry name" value="TM_PBP2"/>
    <property type="match status" value="1"/>
</dbReference>
<dbReference type="PANTHER" id="PTHR30177:SF4">
    <property type="entry name" value="OSMOPROTECTANT IMPORT PERMEASE PROTEIN OSMW"/>
    <property type="match status" value="1"/>
</dbReference>
<evidence type="ECO:0000256" key="5">
    <source>
        <dbReference type="ARBA" id="ARBA00023136"/>
    </source>
</evidence>
<proteinExistence type="inferred from homology"/>
<dbReference type="PROSITE" id="PS50928">
    <property type="entry name" value="ABC_TM1"/>
    <property type="match status" value="1"/>
</dbReference>
<feature type="transmembrane region" description="Helical" evidence="6">
    <location>
        <begin position="180"/>
        <end position="205"/>
    </location>
</feature>